<evidence type="ECO:0000313" key="6">
    <source>
        <dbReference type="EMBL" id="JAT61375.1"/>
    </source>
</evidence>
<feature type="domain" description="Peptidase A1" evidence="5">
    <location>
        <begin position="57"/>
        <end position="139"/>
    </location>
</feature>
<feature type="compositionally biased region" description="Basic residues" evidence="4">
    <location>
        <begin position="29"/>
        <end position="40"/>
    </location>
</feature>
<proteinExistence type="inferred from homology"/>
<feature type="non-terminal residue" evidence="6">
    <location>
        <position position="139"/>
    </location>
</feature>
<organism evidence="6">
    <name type="scientific">Anthurium amnicola</name>
    <dbReference type="NCBI Taxonomy" id="1678845"/>
    <lineage>
        <taxon>Eukaryota</taxon>
        <taxon>Viridiplantae</taxon>
        <taxon>Streptophyta</taxon>
        <taxon>Embryophyta</taxon>
        <taxon>Tracheophyta</taxon>
        <taxon>Spermatophyta</taxon>
        <taxon>Magnoliopsida</taxon>
        <taxon>Liliopsida</taxon>
        <taxon>Araceae</taxon>
        <taxon>Pothoideae</taxon>
        <taxon>Potheae</taxon>
        <taxon>Anthurium</taxon>
    </lineage>
</organism>
<dbReference type="InterPro" id="IPR021109">
    <property type="entry name" value="Peptidase_aspartic_dom_sf"/>
</dbReference>
<keyword evidence="2" id="KW-0645">Protease</keyword>
<dbReference type="PROSITE" id="PS51767">
    <property type="entry name" value="PEPTIDASE_A1"/>
    <property type="match status" value="1"/>
</dbReference>
<feature type="non-terminal residue" evidence="6">
    <location>
        <position position="1"/>
    </location>
</feature>
<feature type="region of interest" description="Disordered" evidence="4">
    <location>
        <begin position="116"/>
        <end position="139"/>
    </location>
</feature>
<dbReference type="GO" id="GO:0008233">
    <property type="term" value="F:peptidase activity"/>
    <property type="evidence" value="ECO:0007669"/>
    <property type="project" value="UniProtKB-KW"/>
</dbReference>
<evidence type="ECO:0000256" key="1">
    <source>
        <dbReference type="ARBA" id="ARBA00007447"/>
    </source>
</evidence>
<dbReference type="InterPro" id="IPR034164">
    <property type="entry name" value="Pepsin-like_dom"/>
</dbReference>
<dbReference type="GO" id="GO:0006508">
    <property type="term" value="P:proteolysis"/>
    <property type="evidence" value="ECO:0007669"/>
    <property type="project" value="UniProtKB-KW"/>
</dbReference>
<dbReference type="EMBL" id="GDJX01006561">
    <property type="protein sequence ID" value="JAT61375.1"/>
    <property type="molecule type" value="Transcribed_RNA"/>
</dbReference>
<dbReference type="InterPro" id="IPR051708">
    <property type="entry name" value="Plant_Aspart_Prot_A1"/>
</dbReference>
<dbReference type="InterPro" id="IPR032861">
    <property type="entry name" value="TAXi_N"/>
</dbReference>
<comment type="similarity">
    <text evidence="1">Belongs to the peptidase A1 family.</text>
</comment>
<name>A0A1D1Z376_9ARAE</name>
<keyword evidence="3" id="KW-0378">Hydrolase</keyword>
<dbReference type="PANTHER" id="PTHR47967:SF28">
    <property type="entry name" value="ASPARTYL PROTEASE FAMILY PROTEIN 2-LIKE"/>
    <property type="match status" value="1"/>
</dbReference>
<accession>A0A1D1Z376</accession>
<feature type="region of interest" description="Disordered" evidence="4">
    <location>
        <begin position="1"/>
        <end position="44"/>
    </location>
</feature>
<protein>
    <submittedName>
        <fullName evidence="6">Aspartic proteinase nepenthesin-1</fullName>
    </submittedName>
</protein>
<evidence type="ECO:0000259" key="5">
    <source>
        <dbReference type="PROSITE" id="PS51767"/>
    </source>
</evidence>
<evidence type="ECO:0000256" key="3">
    <source>
        <dbReference type="ARBA" id="ARBA00022801"/>
    </source>
</evidence>
<dbReference type="SUPFAM" id="SSF50630">
    <property type="entry name" value="Acid proteases"/>
    <property type="match status" value="1"/>
</dbReference>
<dbReference type="InterPro" id="IPR033121">
    <property type="entry name" value="PEPTIDASE_A1"/>
</dbReference>
<dbReference type="Gene3D" id="2.40.70.10">
    <property type="entry name" value="Acid Proteases"/>
    <property type="match status" value="1"/>
</dbReference>
<dbReference type="CDD" id="cd05471">
    <property type="entry name" value="pepsin_like"/>
    <property type="match status" value="1"/>
</dbReference>
<evidence type="ECO:0000256" key="2">
    <source>
        <dbReference type="ARBA" id="ARBA00022670"/>
    </source>
</evidence>
<dbReference type="Pfam" id="PF14543">
    <property type="entry name" value="TAXi_N"/>
    <property type="match status" value="1"/>
</dbReference>
<dbReference type="PANTHER" id="PTHR47967">
    <property type="entry name" value="OS07G0603500 PROTEIN-RELATED"/>
    <property type="match status" value="1"/>
</dbReference>
<dbReference type="AlphaFoldDB" id="A0A1D1Z376"/>
<reference evidence="6" key="1">
    <citation type="submission" date="2015-07" db="EMBL/GenBank/DDBJ databases">
        <title>Transcriptome Assembly of Anthurium amnicola.</title>
        <authorList>
            <person name="Suzuki J."/>
        </authorList>
    </citation>
    <scope>NUCLEOTIDE SEQUENCE</scope>
</reference>
<sequence length="139" mass="15731">EEEEEEAQRATQPGSRHRRHRAIGPDRKEKKKKQPPRRRTTVVTSLESGVTLGSGEYLADVFVGTPPRHFSLILDTGSDLNWLQCLPCHDCFEQRGPHYDPSLSSSYRPVPCSDPRCRLVSSPPDPHLPCRRRSRSSSS</sequence>
<evidence type="ECO:0000256" key="4">
    <source>
        <dbReference type="SAM" id="MobiDB-lite"/>
    </source>
</evidence>
<feature type="compositionally biased region" description="Basic residues" evidence="4">
    <location>
        <begin position="129"/>
        <end position="139"/>
    </location>
</feature>
<gene>
    <name evidence="6" type="primary">nep1_11</name>
    <name evidence="6" type="ORF">g.109601</name>
</gene>